<feature type="transmembrane region" description="Helical" evidence="11">
    <location>
        <begin position="94"/>
        <end position="112"/>
    </location>
</feature>
<dbReference type="InterPro" id="IPR036259">
    <property type="entry name" value="MFS_trans_sf"/>
</dbReference>
<dbReference type="InterPro" id="IPR005828">
    <property type="entry name" value="MFS_sugar_transport-like"/>
</dbReference>
<feature type="transmembrane region" description="Helical" evidence="11">
    <location>
        <begin position="247"/>
        <end position="271"/>
    </location>
</feature>
<dbReference type="PANTHER" id="PTHR43528">
    <property type="entry name" value="ALPHA-KETOGLUTARATE PERMEASE"/>
    <property type="match status" value="1"/>
</dbReference>
<comment type="subcellular location">
    <subcellularLocation>
        <location evidence="1">Cell membrane</location>
        <topology evidence="1">Multi-pass membrane protein</topology>
    </subcellularLocation>
</comment>
<evidence type="ECO:0000256" key="2">
    <source>
        <dbReference type="ARBA" id="ARBA00008240"/>
    </source>
</evidence>
<feature type="transmembrane region" description="Helical" evidence="11">
    <location>
        <begin position="59"/>
        <end position="82"/>
    </location>
</feature>
<protein>
    <recommendedName>
        <fullName evidence="10">Putative proline/betaine transporter</fullName>
    </recommendedName>
</protein>
<evidence type="ECO:0000256" key="1">
    <source>
        <dbReference type="ARBA" id="ARBA00004651"/>
    </source>
</evidence>
<dbReference type="Pfam" id="PF07690">
    <property type="entry name" value="MFS_1"/>
    <property type="match status" value="1"/>
</dbReference>
<evidence type="ECO:0000256" key="8">
    <source>
        <dbReference type="ARBA" id="ARBA00023136"/>
    </source>
</evidence>
<dbReference type="PROSITE" id="PS50850">
    <property type="entry name" value="MFS"/>
    <property type="match status" value="1"/>
</dbReference>
<keyword evidence="5 11" id="KW-0812">Transmembrane</keyword>
<dbReference type="InterPro" id="IPR011701">
    <property type="entry name" value="MFS"/>
</dbReference>
<keyword evidence="7 11" id="KW-1133">Transmembrane helix</keyword>
<feature type="transmembrane region" description="Helical" evidence="11">
    <location>
        <begin position="159"/>
        <end position="182"/>
    </location>
</feature>
<evidence type="ECO:0000313" key="13">
    <source>
        <dbReference type="EMBL" id="PKW16052.1"/>
    </source>
</evidence>
<dbReference type="InterPro" id="IPR005829">
    <property type="entry name" value="Sugar_transporter_CS"/>
</dbReference>
<comment type="similarity">
    <text evidence="2">Belongs to the major facilitator superfamily. Metabolite:H+ Symporter (MHS) family (TC 2.A.1.6) family.</text>
</comment>
<keyword evidence="8 11" id="KW-0472">Membrane</keyword>
<comment type="function">
    <text evidence="9">May be a proton symporter involved in the uptake of osmolytes such as proline and glycine betaine.</text>
</comment>
<keyword evidence="4" id="KW-1003">Cell membrane</keyword>
<feature type="transmembrane region" description="Helical" evidence="11">
    <location>
        <begin position="376"/>
        <end position="399"/>
    </location>
</feature>
<gene>
    <name evidence="13" type="ORF">A8926_3844</name>
</gene>
<evidence type="ECO:0000256" key="4">
    <source>
        <dbReference type="ARBA" id="ARBA00022475"/>
    </source>
</evidence>
<dbReference type="InterPro" id="IPR020846">
    <property type="entry name" value="MFS_dom"/>
</dbReference>
<evidence type="ECO:0000259" key="12">
    <source>
        <dbReference type="PROSITE" id="PS50850"/>
    </source>
</evidence>
<dbReference type="InterPro" id="IPR051084">
    <property type="entry name" value="H+-coupled_symporters"/>
</dbReference>
<feature type="transmembrane region" description="Helical" evidence="11">
    <location>
        <begin position="338"/>
        <end position="355"/>
    </location>
</feature>
<evidence type="ECO:0000256" key="9">
    <source>
        <dbReference type="ARBA" id="ARBA00037295"/>
    </source>
</evidence>
<keyword evidence="6" id="KW-0769">Symport</keyword>
<dbReference type="STRING" id="994479.GCA_000194155_03373"/>
<feature type="transmembrane region" description="Helical" evidence="11">
    <location>
        <begin position="124"/>
        <end position="147"/>
    </location>
</feature>
<dbReference type="AlphaFoldDB" id="A0A2N3XZG0"/>
<dbReference type="EMBL" id="PJNB01000001">
    <property type="protein sequence ID" value="PKW16052.1"/>
    <property type="molecule type" value="Genomic_DNA"/>
</dbReference>
<feature type="transmembrane region" description="Helical" evidence="11">
    <location>
        <begin position="313"/>
        <end position="332"/>
    </location>
</feature>
<dbReference type="RefSeq" id="WP_010696374.1">
    <property type="nucleotide sequence ID" value="NZ_CP061007.1"/>
</dbReference>
<evidence type="ECO:0000313" key="14">
    <source>
        <dbReference type="Proteomes" id="UP000233786"/>
    </source>
</evidence>
<evidence type="ECO:0000256" key="11">
    <source>
        <dbReference type="SAM" id="Phobius"/>
    </source>
</evidence>
<evidence type="ECO:0000256" key="3">
    <source>
        <dbReference type="ARBA" id="ARBA00022448"/>
    </source>
</evidence>
<proteinExistence type="inferred from homology"/>
<evidence type="ECO:0000256" key="7">
    <source>
        <dbReference type="ARBA" id="ARBA00022989"/>
    </source>
</evidence>
<dbReference type="Gene3D" id="1.20.1250.20">
    <property type="entry name" value="MFS general substrate transporter like domains"/>
    <property type="match status" value="2"/>
</dbReference>
<feature type="domain" description="Major facilitator superfamily (MFS) profile" evidence="12">
    <location>
        <begin position="22"/>
        <end position="431"/>
    </location>
</feature>
<keyword evidence="3" id="KW-0813">Transport</keyword>
<sequence>MSTSTGVHTPRVGTNQQTTRKAAIAAMTGTAIEYYEFGVYGYLAVTISPLFFPSNNPTAALLSTLAVFGSSFLVRPLGGILLGRLGDRIGRKAVLLLTVIGMGSATAVTGLLPTHTSAGLLAPAALLIVRLLQGFFAGGEVTGAAAYVAESAPTGRRGFFGGFTPMGVAMGGAAAATVAGVVSSVLTPEQMSAWGWRIPFLCSIPLIVLSLVLRKKIEDTHAFESAKENQELVKAPLREVLTGHLPAVAKVVGLSFGQNAGYWVGLVFMNIYLTKNLGYNQTAVFWIIMAVNLSMGLLMPLYGGLSDRKGRKFVLTIGFVGYMVLVTPMMLVMNHNNIWLAFLAMVVAAIPFPIVQSVGYPTYAEQFPTRVRYTGLSLSFNIGTILGGGLMPYAATWLISTTDNLLAPGWLLIGACAIALLSLLSVRETARSELAA</sequence>
<accession>A0A2N3XZG0</accession>
<keyword evidence="14" id="KW-1185">Reference proteome</keyword>
<evidence type="ECO:0000256" key="6">
    <source>
        <dbReference type="ARBA" id="ARBA00022847"/>
    </source>
</evidence>
<dbReference type="GO" id="GO:0015293">
    <property type="term" value="F:symporter activity"/>
    <property type="evidence" value="ECO:0007669"/>
    <property type="project" value="UniProtKB-KW"/>
</dbReference>
<organism evidence="13 14">
    <name type="scientific">Saccharopolyspora spinosa</name>
    <dbReference type="NCBI Taxonomy" id="60894"/>
    <lineage>
        <taxon>Bacteria</taxon>
        <taxon>Bacillati</taxon>
        <taxon>Actinomycetota</taxon>
        <taxon>Actinomycetes</taxon>
        <taxon>Pseudonocardiales</taxon>
        <taxon>Pseudonocardiaceae</taxon>
        <taxon>Saccharopolyspora</taxon>
    </lineage>
</organism>
<reference evidence="13" key="1">
    <citation type="submission" date="2017-12" db="EMBL/GenBank/DDBJ databases">
        <title>Sequencing the genomes of 1000 Actinobacteria strains.</title>
        <authorList>
            <person name="Klenk H.-P."/>
        </authorList>
    </citation>
    <scope>NUCLEOTIDE SEQUENCE [LARGE SCALE GENOMIC DNA]</scope>
    <source>
        <strain evidence="13">DSM 44228</strain>
    </source>
</reference>
<dbReference type="PANTHER" id="PTHR43528:SF1">
    <property type="entry name" value="ALPHA-KETOGLUTARATE PERMEASE"/>
    <property type="match status" value="1"/>
</dbReference>
<dbReference type="PROSITE" id="PS00217">
    <property type="entry name" value="SUGAR_TRANSPORT_2"/>
    <property type="match status" value="1"/>
</dbReference>
<dbReference type="OrthoDB" id="8953821at2"/>
<dbReference type="GO" id="GO:0005886">
    <property type="term" value="C:plasma membrane"/>
    <property type="evidence" value="ECO:0007669"/>
    <property type="project" value="UniProtKB-SubCell"/>
</dbReference>
<evidence type="ECO:0000256" key="10">
    <source>
        <dbReference type="ARBA" id="ARBA00039918"/>
    </source>
</evidence>
<evidence type="ECO:0000256" key="5">
    <source>
        <dbReference type="ARBA" id="ARBA00022692"/>
    </source>
</evidence>
<feature type="transmembrane region" description="Helical" evidence="11">
    <location>
        <begin position="283"/>
        <end position="301"/>
    </location>
</feature>
<dbReference type="FunFam" id="1.20.1250.20:FF:000001">
    <property type="entry name" value="Dicarboxylate MFS transporter"/>
    <property type="match status" value="1"/>
</dbReference>
<dbReference type="Proteomes" id="UP000233786">
    <property type="component" value="Unassembled WGS sequence"/>
</dbReference>
<name>A0A2N3XZG0_SACSN</name>
<dbReference type="Pfam" id="PF00083">
    <property type="entry name" value="Sugar_tr"/>
    <property type="match status" value="1"/>
</dbReference>
<dbReference type="SUPFAM" id="SSF103473">
    <property type="entry name" value="MFS general substrate transporter"/>
    <property type="match status" value="1"/>
</dbReference>
<feature type="transmembrane region" description="Helical" evidence="11">
    <location>
        <begin position="405"/>
        <end position="426"/>
    </location>
</feature>
<feature type="transmembrane region" description="Helical" evidence="11">
    <location>
        <begin position="194"/>
        <end position="213"/>
    </location>
</feature>
<comment type="caution">
    <text evidence="13">The sequence shown here is derived from an EMBL/GenBank/DDBJ whole genome shotgun (WGS) entry which is preliminary data.</text>
</comment>